<feature type="transmembrane region" description="Helical" evidence="5">
    <location>
        <begin position="581"/>
        <end position="599"/>
    </location>
</feature>
<evidence type="ECO:0000313" key="8">
    <source>
        <dbReference type="Proteomes" id="UP000184386"/>
    </source>
</evidence>
<dbReference type="AlphaFoldDB" id="A0A1M6UGQ0"/>
<keyword evidence="7" id="KW-0436">Ligase</keyword>
<feature type="transmembrane region" description="Helical" evidence="5">
    <location>
        <begin position="101"/>
        <end position="120"/>
    </location>
</feature>
<dbReference type="OrthoDB" id="1762823at2"/>
<feature type="transmembrane region" description="Helical" evidence="5">
    <location>
        <begin position="71"/>
        <end position="89"/>
    </location>
</feature>
<accession>A0A1M6UGQ0</accession>
<keyword evidence="3 5" id="KW-1133">Transmembrane helix</keyword>
<evidence type="ECO:0000256" key="3">
    <source>
        <dbReference type="ARBA" id="ARBA00022989"/>
    </source>
</evidence>
<evidence type="ECO:0000313" key="7">
    <source>
        <dbReference type="EMBL" id="SHK68323.1"/>
    </source>
</evidence>
<proteinExistence type="predicted"/>
<feature type="transmembrane region" description="Helical" evidence="5">
    <location>
        <begin position="21"/>
        <end position="40"/>
    </location>
</feature>
<dbReference type="InterPro" id="IPR007016">
    <property type="entry name" value="O-antigen_ligase-rel_domated"/>
</dbReference>
<feature type="transmembrane region" description="Helical" evidence="5">
    <location>
        <begin position="299"/>
        <end position="317"/>
    </location>
</feature>
<dbReference type="Pfam" id="PF04932">
    <property type="entry name" value="Wzy_C"/>
    <property type="match status" value="1"/>
</dbReference>
<feature type="transmembrane region" description="Helical" evidence="5">
    <location>
        <begin position="225"/>
        <end position="242"/>
    </location>
</feature>
<feature type="transmembrane region" description="Helical" evidence="5">
    <location>
        <begin position="164"/>
        <end position="182"/>
    </location>
</feature>
<comment type="subcellular location">
    <subcellularLocation>
        <location evidence="1">Membrane</location>
        <topology evidence="1">Multi-pass membrane protein</topology>
    </subcellularLocation>
</comment>
<evidence type="ECO:0000256" key="4">
    <source>
        <dbReference type="ARBA" id="ARBA00023136"/>
    </source>
</evidence>
<name>A0A1M6UGQ0_9FIRM</name>
<keyword evidence="8" id="KW-1185">Reference proteome</keyword>
<evidence type="ECO:0000256" key="5">
    <source>
        <dbReference type="SAM" id="Phobius"/>
    </source>
</evidence>
<feature type="domain" description="O-antigen ligase-related" evidence="6">
    <location>
        <begin position="453"/>
        <end position="530"/>
    </location>
</feature>
<feature type="transmembrane region" description="Helical" evidence="5">
    <location>
        <begin position="132"/>
        <end position="152"/>
    </location>
</feature>
<sequence length="604" mass="68988">MKSNLSNKGNNKHYKNAGTSNTAIQLFPIIFIIAILPLIIRSYEYNPKLNQYPWFSDITEYMDTFLYYKQIFFIITCTIMLLAIIYKFFTNNRKLQFSAILYPMFIYGLLAFLSTLFSKHPSYGFSGSFEQFESVFVLLGYVIVLAYTFLYIKTENDLKKINHYFLIGIIVLGILGLFQAFGHDLIRTNFMKKLYIPSSDWGNLDSITFNFPLKTAFLTLYNPNYVGVYTSFVIPILISLLITEKNIKYRITYVFALLCMIISLISSGSAAGLLSSIITVFATIIIFRKKLFKHKKIAIGITLILSTAVLCLFFLKFDTITSAVNSKFSLVKSTYNISDIKTDKDLELTYKGNKLLLNYTFDNSQIDLTLKDSNNNTLPYHTESISYQMQIDDERYKNITITPVMYNNVLCMNLIIEGKDWVFTNQTGDGTFYYLNTKGKFDKMVTADSAIFTGYEKLISGRGYIWSRSIPLLKNNIILGGGADSFVFEFPQNDYLNYYNSGFEGQTLTKPHSLYLQVGIQTGLLSLIAMLVFYIMYFISSIRLYLKCNFDSYWEKTGAAYFLGSISYMIVCISNDSTVTVAPVFWTIIGIGVAINYKLSKGSV</sequence>
<dbReference type="PANTHER" id="PTHR37422">
    <property type="entry name" value="TEICHURONIC ACID BIOSYNTHESIS PROTEIN TUAE"/>
    <property type="match status" value="1"/>
</dbReference>
<dbReference type="GO" id="GO:0016020">
    <property type="term" value="C:membrane"/>
    <property type="evidence" value="ECO:0007669"/>
    <property type="project" value="UniProtKB-SubCell"/>
</dbReference>
<evidence type="ECO:0000256" key="2">
    <source>
        <dbReference type="ARBA" id="ARBA00022692"/>
    </source>
</evidence>
<reference evidence="7 8" key="1">
    <citation type="submission" date="2016-11" db="EMBL/GenBank/DDBJ databases">
        <authorList>
            <person name="Jaros S."/>
            <person name="Januszkiewicz K."/>
            <person name="Wedrychowicz H."/>
        </authorList>
    </citation>
    <scope>NUCLEOTIDE SEQUENCE [LARGE SCALE GENOMIC DNA]</scope>
    <source>
        <strain evidence="7 8">DSM 15929</strain>
    </source>
</reference>
<dbReference type="PANTHER" id="PTHR37422:SF13">
    <property type="entry name" value="LIPOPOLYSACCHARIDE BIOSYNTHESIS PROTEIN PA4999-RELATED"/>
    <property type="match status" value="1"/>
</dbReference>
<dbReference type="RefSeq" id="WP_073277478.1">
    <property type="nucleotide sequence ID" value="NZ_FRAC01000015.1"/>
</dbReference>
<gene>
    <name evidence="7" type="ORF">SAMN02745136_03077</name>
</gene>
<evidence type="ECO:0000259" key="6">
    <source>
        <dbReference type="Pfam" id="PF04932"/>
    </source>
</evidence>
<organism evidence="7 8">
    <name type="scientific">Anaerocolumna jejuensis DSM 15929</name>
    <dbReference type="NCBI Taxonomy" id="1121322"/>
    <lineage>
        <taxon>Bacteria</taxon>
        <taxon>Bacillati</taxon>
        <taxon>Bacillota</taxon>
        <taxon>Clostridia</taxon>
        <taxon>Lachnospirales</taxon>
        <taxon>Lachnospiraceae</taxon>
        <taxon>Anaerocolumna</taxon>
    </lineage>
</organism>
<dbReference type="EMBL" id="FRAC01000015">
    <property type="protein sequence ID" value="SHK68323.1"/>
    <property type="molecule type" value="Genomic_DNA"/>
</dbReference>
<protein>
    <submittedName>
        <fullName evidence="7">O-Antigen ligase</fullName>
    </submittedName>
</protein>
<evidence type="ECO:0000256" key="1">
    <source>
        <dbReference type="ARBA" id="ARBA00004141"/>
    </source>
</evidence>
<feature type="transmembrane region" description="Helical" evidence="5">
    <location>
        <begin position="271"/>
        <end position="287"/>
    </location>
</feature>
<dbReference type="InterPro" id="IPR051533">
    <property type="entry name" value="WaaL-like"/>
</dbReference>
<dbReference type="STRING" id="1121322.SAMN02745136_03077"/>
<keyword evidence="2 5" id="KW-0812">Transmembrane</keyword>
<feature type="transmembrane region" description="Helical" evidence="5">
    <location>
        <begin position="524"/>
        <end position="546"/>
    </location>
</feature>
<dbReference type="GO" id="GO:0016874">
    <property type="term" value="F:ligase activity"/>
    <property type="evidence" value="ECO:0007669"/>
    <property type="project" value="UniProtKB-KW"/>
</dbReference>
<dbReference type="Proteomes" id="UP000184386">
    <property type="component" value="Unassembled WGS sequence"/>
</dbReference>
<keyword evidence="4 5" id="KW-0472">Membrane</keyword>